<evidence type="ECO:0000313" key="1">
    <source>
        <dbReference type="EMBL" id="REE25830.1"/>
    </source>
</evidence>
<reference evidence="1 2" key="1">
    <citation type="submission" date="2018-07" db="EMBL/GenBank/DDBJ databases">
        <title>Genomic Encyclopedia of Type Strains, Phase III (KMG-III): the genomes of soil and plant-associated and newly described type strains.</title>
        <authorList>
            <person name="Whitman W."/>
        </authorList>
    </citation>
    <scope>NUCLEOTIDE SEQUENCE [LARGE SCALE GENOMIC DNA]</scope>
    <source>
        <strain evidence="1 2">CECT 7948</strain>
    </source>
</reference>
<gene>
    <name evidence="1" type="ORF">DFQ09_102421</name>
</gene>
<dbReference type="EMBL" id="QREI01000002">
    <property type="protein sequence ID" value="REE25830.1"/>
    <property type="molecule type" value="Genomic_DNA"/>
</dbReference>
<organism evidence="1 2">
    <name type="scientific">Winogradskyella pacifica</name>
    <dbReference type="NCBI Taxonomy" id="664642"/>
    <lineage>
        <taxon>Bacteria</taxon>
        <taxon>Pseudomonadati</taxon>
        <taxon>Bacteroidota</taxon>
        <taxon>Flavobacteriia</taxon>
        <taxon>Flavobacteriales</taxon>
        <taxon>Flavobacteriaceae</taxon>
        <taxon>Winogradskyella</taxon>
    </lineage>
</organism>
<protein>
    <submittedName>
        <fullName evidence="1">Uncharacterized protein</fullName>
    </submittedName>
</protein>
<name>A0A3D9N417_9FLAO</name>
<dbReference type="AlphaFoldDB" id="A0A3D9N417"/>
<comment type="caution">
    <text evidence="1">The sequence shown here is derived from an EMBL/GenBank/DDBJ whole genome shotgun (WGS) entry which is preliminary data.</text>
</comment>
<sequence length="233" mass="27889">MRCNLIVLFIFFSLVNCEKEKVKIKKGQIEIEELYIKYKPEEFNFNRSYIIESIDDSEIYNYKRLLDSNFKLPFGPYKLVYSTFYKQENKVDFTVDSKNNKVVFYSDSLDYSQIKDTKCCLLVDALKENEILNLYLNNSGCYLSFNTKLELYKKDSAYYINTNFYQNKKLNTNQVRSLREFEFEVDNLDLSDYYCTTTENYLFLNSTNNEFVSATNSSCWYYGYSYFIKSLEE</sequence>
<dbReference type="Proteomes" id="UP000256919">
    <property type="component" value="Unassembled WGS sequence"/>
</dbReference>
<proteinExistence type="predicted"/>
<accession>A0A3D9N417</accession>
<keyword evidence="2" id="KW-1185">Reference proteome</keyword>
<evidence type="ECO:0000313" key="2">
    <source>
        <dbReference type="Proteomes" id="UP000256919"/>
    </source>
</evidence>